<reference evidence="2 3" key="1">
    <citation type="journal article" date="2016" name="Genome Announc.">
        <title>Draft Genome Sequences of Five Rapidly Growing Mycobacterium Species, M. thermoresistibile, M. fortuitum subsp. acetamidolyticum, M. canariasense, M. brisbanense, and M. novocastrense.</title>
        <authorList>
            <person name="Katahira K."/>
            <person name="Ogura Y."/>
            <person name="Gotoh Y."/>
            <person name="Hayashi T."/>
        </authorList>
    </citation>
    <scope>NUCLEOTIDE SEQUENCE [LARGE SCALE GENOMIC DNA]</scope>
    <source>
        <strain evidence="2 3">JCM18114</strain>
    </source>
</reference>
<evidence type="ECO:0000256" key="1">
    <source>
        <dbReference type="SAM" id="MobiDB-lite"/>
    </source>
</evidence>
<protein>
    <submittedName>
        <fullName evidence="2">Uncharacterized protein</fullName>
    </submittedName>
</protein>
<evidence type="ECO:0000313" key="2">
    <source>
        <dbReference type="EMBL" id="GAT07505.1"/>
    </source>
</evidence>
<accession>A0ABQ0KD94</accession>
<dbReference type="Proteomes" id="UP000069773">
    <property type="component" value="Unassembled WGS sequence"/>
</dbReference>
<gene>
    <name evidence="2" type="ORF">RMCN_0638</name>
</gene>
<organism evidence="2 3">
    <name type="scientific">Mycolicibacterium novocastrense</name>
    <name type="common">Mycobacterium novocastrense</name>
    <dbReference type="NCBI Taxonomy" id="59813"/>
    <lineage>
        <taxon>Bacteria</taxon>
        <taxon>Bacillati</taxon>
        <taxon>Actinomycetota</taxon>
        <taxon>Actinomycetes</taxon>
        <taxon>Mycobacteriales</taxon>
        <taxon>Mycobacteriaceae</taxon>
        <taxon>Mycolicibacterium</taxon>
    </lineage>
</organism>
<evidence type="ECO:0000313" key="3">
    <source>
        <dbReference type="Proteomes" id="UP000069773"/>
    </source>
</evidence>
<name>A0ABQ0KD94_MYCNV</name>
<comment type="caution">
    <text evidence="2">The sequence shown here is derived from an EMBL/GenBank/DDBJ whole genome shotgun (WGS) entry which is preliminary data.</text>
</comment>
<proteinExistence type="predicted"/>
<dbReference type="EMBL" id="BCTA01000011">
    <property type="protein sequence ID" value="GAT07505.1"/>
    <property type="molecule type" value="Genomic_DNA"/>
</dbReference>
<sequence length="96" mass="10502">MLGRVGGRVEYPLAAVEHEVDRSDRTLGCRQLWALPTRVLARNPGDVGAKARQERGGGRAGDAIADLQNGDAGQDIRRRGTFLAHRARSFPRLLNN</sequence>
<feature type="region of interest" description="Disordered" evidence="1">
    <location>
        <begin position="45"/>
        <end position="72"/>
    </location>
</feature>
<keyword evidence="3" id="KW-1185">Reference proteome</keyword>